<dbReference type="Pfam" id="PF21853">
    <property type="entry name" value="DUF6912"/>
    <property type="match status" value="1"/>
</dbReference>
<protein>
    <submittedName>
        <fullName evidence="1">Uncharacterized protein</fullName>
    </submittedName>
</protein>
<dbReference type="EMBL" id="BAAAMJ010000068">
    <property type="protein sequence ID" value="GAA1932379.1"/>
    <property type="molecule type" value="Genomic_DNA"/>
</dbReference>
<gene>
    <name evidence="1" type="ORF">GCM10009716_44480</name>
</gene>
<evidence type="ECO:0000313" key="2">
    <source>
        <dbReference type="Proteomes" id="UP001501303"/>
    </source>
</evidence>
<evidence type="ECO:0000313" key="1">
    <source>
        <dbReference type="EMBL" id="GAA1932379.1"/>
    </source>
</evidence>
<dbReference type="Proteomes" id="UP001501303">
    <property type="component" value="Unassembled WGS sequence"/>
</dbReference>
<reference evidence="2" key="1">
    <citation type="journal article" date="2019" name="Int. J. Syst. Evol. Microbiol.">
        <title>The Global Catalogue of Microorganisms (GCM) 10K type strain sequencing project: providing services to taxonomists for standard genome sequencing and annotation.</title>
        <authorList>
            <consortium name="The Broad Institute Genomics Platform"/>
            <consortium name="The Broad Institute Genome Sequencing Center for Infectious Disease"/>
            <person name="Wu L."/>
            <person name="Ma J."/>
        </authorList>
    </citation>
    <scope>NUCLEOTIDE SEQUENCE [LARGE SCALE GENOMIC DNA]</scope>
    <source>
        <strain evidence="2">JCM 13581</strain>
    </source>
</reference>
<accession>A0ABP5B952</accession>
<comment type="caution">
    <text evidence="1">The sequence shown here is derived from an EMBL/GenBank/DDBJ whole genome shotgun (WGS) entry which is preliminary data.</text>
</comment>
<proteinExistence type="predicted"/>
<sequence length="174" mass="18091">MLTAVPLTKAAAMRVYLPLTLPGLDRLRRTGEAGPAPLTAWAVTPALHEWFPSGSEEELEYAALEQAAEASLVLLAAEPGAARRRVVLAADVPEGLAAVVEAGEPGEVRLSGPVPLAKAAAVHVDAPEAVPDVTAAVRALEEAGHGDAEARRAVDGAFGHELLWFAVQEIDSLL</sequence>
<keyword evidence="2" id="KW-1185">Reference proteome</keyword>
<organism evidence="1 2">
    <name type="scientific">Streptomyces sodiiphilus</name>
    <dbReference type="NCBI Taxonomy" id="226217"/>
    <lineage>
        <taxon>Bacteria</taxon>
        <taxon>Bacillati</taxon>
        <taxon>Actinomycetota</taxon>
        <taxon>Actinomycetes</taxon>
        <taxon>Kitasatosporales</taxon>
        <taxon>Streptomycetaceae</taxon>
        <taxon>Streptomyces</taxon>
    </lineage>
</organism>
<name>A0ABP5B952_9ACTN</name>
<dbReference type="InterPro" id="IPR054206">
    <property type="entry name" value="DUF6912"/>
</dbReference>